<comment type="similarity">
    <text evidence="3">Belongs to the DNA gyrase inhibitor family.</text>
</comment>
<comment type="caution">
    <text evidence="5">The sequence shown here is derived from an EMBL/GenBank/DDBJ whole genome shotgun (WGS) entry which is preliminary data.</text>
</comment>
<dbReference type="PANTHER" id="PTHR40055">
    <property type="entry name" value="TRANSCRIPTIONAL REGULATOR YGIV-RELATED"/>
    <property type="match status" value="1"/>
</dbReference>
<keyword evidence="2 3" id="KW-0346">Stress response</keyword>
<dbReference type="SMART" id="SM00871">
    <property type="entry name" value="AraC_E_bind"/>
    <property type="match status" value="1"/>
</dbReference>
<name>A0A0J8VMK8_9ENTR</name>
<dbReference type="RefSeq" id="WP_048888082.1">
    <property type="nucleotide sequence ID" value="NZ_LFEJ01000015.1"/>
</dbReference>
<evidence type="ECO:0000313" key="5">
    <source>
        <dbReference type="EMBL" id="KMV34252.1"/>
    </source>
</evidence>
<comment type="function">
    <text evidence="3">Inhibits the supercoiling activity of DNA gyrase. Acts by inhibiting DNA gyrase at an early step, prior to (or at the step of) binding of DNA by the gyrase. It protects cells against toxins that target DNA gyrase, by inhibiting activity of these toxins and reducing the formation of lethal double-strand breaks in the cell.</text>
</comment>
<dbReference type="InterPro" id="IPR029442">
    <property type="entry name" value="GyrI-like"/>
</dbReference>
<evidence type="ECO:0000256" key="2">
    <source>
        <dbReference type="ARBA" id="ARBA00023016"/>
    </source>
</evidence>
<dbReference type="SUPFAM" id="SSF55136">
    <property type="entry name" value="Probable bacterial effector-binding domain"/>
    <property type="match status" value="1"/>
</dbReference>
<evidence type="ECO:0000256" key="1">
    <source>
        <dbReference type="ARBA" id="ARBA00022490"/>
    </source>
</evidence>
<organism evidence="5 6">
    <name type="scientific">Franconibacter pulveris</name>
    <dbReference type="NCBI Taxonomy" id="435910"/>
    <lineage>
        <taxon>Bacteria</taxon>
        <taxon>Pseudomonadati</taxon>
        <taxon>Pseudomonadota</taxon>
        <taxon>Gammaproteobacteria</taxon>
        <taxon>Enterobacterales</taxon>
        <taxon>Enterobacteriaceae</taxon>
        <taxon>Franconibacter</taxon>
    </lineage>
</organism>
<evidence type="ECO:0000313" key="6">
    <source>
        <dbReference type="Proteomes" id="UP000037315"/>
    </source>
</evidence>
<dbReference type="NCBIfam" id="NF007451">
    <property type="entry name" value="PRK10016.1"/>
    <property type="match status" value="1"/>
</dbReference>
<accession>A0A0J8VMK8</accession>
<protein>
    <recommendedName>
        <fullName evidence="3">DNA gyrase inhibitor</fullName>
    </recommendedName>
</protein>
<evidence type="ECO:0000259" key="4">
    <source>
        <dbReference type="SMART" id="SM00871"/>
    </source>
</evidence>
<dbReference type="STRING" id="1121863.GCA_000621185_03112"/>
<dbReference type="GO" id="GO:0008657">
    <property type="term" value="F:DNA topoisomerase type II (double strand cut, ATP-hydrolyzing) inhibitor activity"/>
    <property type="evidence" value="ECO:0007669"/>
    <property type="project" value="UniProtKB-UniRule"/>
</dbReference>
<keyword evidence="6" id="KW-1185">Reference proteome</keyword>
<comment type="subunit">
    <text evidence="3">Interacts with DNA gyrase.</text>
</comment>
<dbReference type="InterPro" id="IPR010499">
    <property type="entry name" value="AraC_E-bd"/>
</dbReference>
<dbReference type="HAMAP" id="MF_01896">
    <property type="entry name" value="DNA_gyrase_inhibitor"/>
    <property type="match status" value="1"/>
</dbReference>
<dbReference type="GO" id="GO:0005737">
    <property type="term" value="C:cytoplasm"/>
    <property type="evidence" value="ECO:0007669"/>
    <property type="project" value="UniProtKB-SubCell"/>
</dbReference>
<dbReference type="PANTHER" id="PTHR40055:SF2">
    <property type="entry name" value="DNA GYRASE INHIBITOR"/>
    <property type="match status" value="1"/>
</dbReference>
<evidence type="ECO:0000256" key="3">
    <source>
        <dbReference type="HAMAP-Rule" id="MF_01896"/>
    </source>
</evidence>
<comment type="subcellular location">
    <subcellularLocation>
        <location evidence="3">Cytoplasm</location>
    </subcellularLocation>
</comment>
<feature type="domain" description="AraC effector-binding" evidence="4">
    <location>
        <begin position="1"/>
        <end position="153"/>
    </location>
</feature>
<dbReference type="InterPro" id="IPR050908">
    <property type="entry name" value="SmbC-like"/>
</dbReference>
<dbReference type="Gene3D" id="3.20.80.10">
    <property type="entry name" value="Regulatory factor, effector binding domain"/>
    <property type="match status" value="1"/>
</dbReference>
<proteinExistence type="inferred from homology"/>
<gene>
    <name evidence="3" type="primary">sbmC</name>
    <name evidence="5" type="ORF">ACH50_12660</name>
</gene>
<dbReference type="EMBL" id="LFEJ01000015">
    <property type="protein sequence ID" value="KMV34252.1"/>
    <property type="molecule type" value="Genomic_DNA"/>
</dbReference>
<reference evidence="5 6" key="1">
    <citation type="submission" date="2015-06" db="EMBL/GenBank/DDBJ databases">
        <title>Genome sequencing of Cronobacter sp. strain DJ34 isolated from petroleum contaminated sludge of Duliajan Oil Fields, Assam, India.</title>
        <authorList>
            <person name="Pal S."/>
            <person name="Banerjee T.D."/>
            <person name="Roy A."/>
            <person name="Sar P."/>
            <person name="Kazy S.K."/>
        </authorList>
    </citation>
    <scope>NUCLEOTIDE SEQUENCE [LARGE SCALE GENOMIC DNA]</scope>
    <source>
        <strain evidence="5 6">DJ34</strain>
    </source>
</reference>
<keyword evidence="1 3" id="KW-0963">Cytoplasm</keyword>
<dbReference type="InterPro" id="IPR011256">
    <property type="entry name" value="Reg_factor_effector_dom_sf"/>
</dbReference>
<dbReference type="OrthoDB" id="282744at2"/>
<dbReference type="AlphaFoldDB" id="A0A0J8VMK8"/>
<dbReference type="Pfam" id="PF06445">
    <property type="entry name" value="GyrI-like"/>
    <property type="match status" value="1"/>
</dbReference>
<dbReference type="InterPro" id="IPR024911">
    <property type="entry name" value="SmbC"/>
</dbReference>
<dbReference type="PATRIC" id="fig|1656095.3.peg.2611"/>
<dbReference type="Proteomes" id="UP000037315">
    <property type="component" value="Unassembled WGS sequence"/>
</dbReference>
<sequence length="158" mass="17758">MNYTIEQVPERAIAGFHLVGPWEQTVPQGFEQLTMWVDNKAIQPNEWIAVYYDNPEKVPPEKLRADVVVSVPEGFSLPENSEGVILTKLPGGEYAVAKTKVVNQDFASAWDEFFVKLHHDGINRVADKPCFEIYLNDGQADGHWDIAMYIPVGPNATE</sequence>